<reference evidence="5" key="1">
    <citation type="journal article" date="2012" name="Science">
        <title>The Paleozoic origin of enzymatic lignin decomposition reconstructed from 31 fungal genomes.</title>
        <authorList>
            <person name="Floudas D."/>
            <person name="Binder M."/>
            <person name="Riley R."/>
            <person name="Barry K."/>
            <person name="Blanchette R.A."/>
            <person name="Henrissat B."/>
            <person name="Martinez A.T."/>
            <person name="Otillar R."/>
            <person name="Spatafora J.W."/>
            <person name="Yadav J.S."/>
            <person name="Aerts A."/>
            <person name="Benoit I."/>
            <person name="Boyd A."/>
            <person name="Carlson A."/>
            <person name="Copeland A."/>
            <person name="Coutinho P.M."/>
            <person name="de Vries R.P."/>
            <person name="Ferreira P."/>
            <person name="Findley K."/>
            <person name="Foster B."/>
            <person name="Gaskell J."/>
            <person name="Glotzer D."/>
            <person name="Gorecki P."/>
            <person name="Heitman J."/>
            <person name="Hesse C."/>
            <person name="Hori C."/>
            <person name="Igarashi K."/>
            <person name="Jurgens J.A."/>
            <person name="Kallen N."/>
            <person name="Kersten P."/>
            <person name="Kohler A."/>
            <person name="Kuees U."/>
            <person name="Kumar T.K.A."/>
            <person name="Kuo A."/>
            <person name="LaButti K."/>
            <person name="Larrondo L.F."/>
            <person name="Lindquist E."/>
            <person name="Ling A."/>
            <person name="Lombard V."/>
            <person name="Lucas S."/>
            <person name="Lundell T."/>
            <person name="Martin R."/>
            <person name="McLaughlin D.J."/>
            <person name="Morgenstern I."/>
            <person name="Morin E."/>
            <person name="Murat C."/>
            <person name="Nagy L.G."/>
            <person name="Nolan M."/>
            <person name="Ohm R.A."/>
            <person name="Patyshakuliyeva A."/>
            <person name="Rokas A."/>
            <person name="Ruiz-Duenas F.J."/>
            <person name="Sabat G."/>
            <person name="Salamov A."/>
            <person name="Samejima M."/>
            <person name="Schmutz J."/>
            <person name="Slot J.C."/>
            <person name="St John F."/>
            <person name="Stenlid J."/>
            <person name="Sun H."/>
            <person name="Sun S."/>
            <person name="Syed K."/>
            <person name="Tsang A."/>
            <person name="Wiebenga A."/>
            <person name="Young D."/>
            <person name="Pisabarro A."/>
            <person name="Eastwood D.C."/>
            <person name="Martin F."/>
            <person name="Cullen D."/>
            <person name="Grigoriev I.V."/>
            <person name="Hibbett D.S."/>
        </authorList>
    </citation>
    <scope>NUCLEOTIDE SEQUENCE [LARGE SCALE GENOMIC DNA]</scope>
    <source>
        <strain evidence="5">RWD-64-598 SS2</strain>
    </source>
</reference>
<comment type="caution">
    <text evidence="4">The sequence shown here is derived from an EMBL/GenBank/DDBJ whole genome shotgun (WGS) entry which is preliminary data.</text>
</comment>
<dbReference type="OrthoDB" id="5978656at2759"/>
<feature type="region of interest" description="Disordered" evidence="2">
    <location>
        <begin position="1"/>
        <end position="23"/>
    </location>
</feature>
<feature type="compositionally biased region" description="Basic and acidic residues" evidence="2">
    <location>
        <begin position="1"/>
        <end position="20"/>
    </location>
</feature>
<dbReference type="InterPro" id="IPR000192">
    <property type="entry name" value="Aminotrans_V_dom"/>
</dbReference>
<protein>
    <submittedName>
        <fullName evidence="4">PLP-dependent transferase</fullName>
    </submittedName>
</protein>
<organism evidence="4 5">
    <name type="scientific">Coniophora puteana (strain RWD-64-598)</name>
    <name type="common">Brown rot fungus</name>
    <dbReference type="NCBI Taxonomy" id="741705"/>
    <lineage>
        <taxon>Eukaryota</taxon>
        <taxon>Fungi</taxon>
        <taxon>Dikarya</taxon>
        <taxon>Basidiomycota</taxon>
        <taxon>Agaricomycotina</taxon>
        <taxon>Agaricomycetes</taxon>
        <taxon>Agaricomycetidae</taxon>
        <taxon>Boletales</taxon>
        <taxon>Coniophorineae</taxon>
        <taxon>Coniophoraceae</taxon>
        <taxon>Coniophora</taxon>
    </lineage>
</organism>
<keyword evidence="1" id="KW-0663">Pyridoxal phosphate</keyword>
<dbReference type="SUPFAM" id="SSF53383">
    <property type="entry name" value="PLP-dependent transferases"/>
    <property type="match status" value="1"/>
</dbReference>
<dbReference type="RefSeq" id="XP_007763052.1">
    <property type="nucleotide sequence ID" value="XM_007764862.1"/>
</dbReference>
<name>A0A5M3N5E0_CONPW</name>
<dbReference type="InterPro" id="IPR015424">
    <property type="entry name" value="PyrdxlP-dep_Trfase"/>
</dbReference>
<feature type="domain" description="Aminotransferase class V" evidence="3">
    <location>
        <begin position="67"/>
        <end position="302"/>
    </location>
</feature>
<dbReference type="Gene3D" id="3.40.640.10">
    <property type="entry name" value="Type I PLP-dependent aspartate aminotransferase-like (Major domain)"/>
    <property type="match status" value="1"/>
</dbReference>
<evidence type="ECO:0000313" key="4">
    <source>
        <dbReference type="EMBL" id="EIW86131.1"/>
    </source>
</evidence>
<dbReference type="Gene3D" id="3.90.1150.10">
    <property type="entry name" value="Aspartate Aminotransferase, domain 1"/>
    <property type="match status" value="1"/>
</dbReference>
<evidence type="ECO:0000256" key="1">
    <source>
        <dbReference type="ARBA" id="ARBA00022898"/>
    </source>
</evidence>
<dbReference type="KEGG" id="cput:CONPUDRAFT_140832"/>
<dbReference type="GO" id="GO:0016740">
    <property type="term" value="F:transferase activity"/>
    <property type="evidence" value="ECO:0007669"/>
    <property type="project" value="UniProtKB-KW"/>
</dbReference>
<dbReference type="PANTHER" id="PTHR43092:SF2">
    <property type="entry name" value="HERCYNYLCYSTEINE SULFOXIDE LYASE"/>
    <property type="match status" value="1"/>
</dbReference>
<accession>A0A5M3N5E0</accession>
<dbReference type="AlphaFoldDB" id="A0A5M3N5E0"/>
<keyword evidence="4" id="KW-0808">Transferase</keyword>
<proteinExistence type="predicted"/>
<keyword evidence="5" id="KW-1185">Reference proteome</keyword>
<dbReference type="InterPro" id="IPR015421">
    <property type="entry name" value="PyrdxlP-dep_Trfase_major"/>
</dbReference>
<dbReference type="Proteomes" id="UP000053558">
    <property type="component" value="Unassembled WGS sequence"/>
</dbReference>
<dbReference type="PANTHER" id="PTHR43092">
    <property type="entry name" value="L-CYSTEINE DESULFHYDRASE"/>
    <property type="match status" value="1"/>
</dbReference>
<dbReference type="EMBL" id="JH711573">
    <property type="protein sequence ID" value="EIW86131.1"/>
    <property type="molecule type" value="Genomic_DNA"/>
</dbReference>
<sequence>MTIIRDHESTNPPNDPEHLYKSPPPAFGHDMLPLFDFDEGYVNLNHGSYGSLPRPVKAVCEKLTTEIERNPDKFHWFAQNERTTRVRERLASMLGAHVGECVMITNTSHGLATVLRNFAWGEGDVIVGATTTYGSVSQTLKYLKDTHPQITLSTFNIQLPTTHAQIVESFEEHIKNLSSGLWRLQSRNPRIIAVIDAITSTPGARMPWKEMVRVCAKYRALSVVDAAHALGQEPDINLGEAKPDFWVSNCHKWLFAKRGCAVLYVPRQNHHLLKSPIPTPFTYRSPQDNEYNGPSSFVDMFESTSTIDYVPYLSVDEALNFRAWLGGEALIHQYCHTMALRGGRALAQHLGTEVMDPDGSLTWNMVNVALPIPGAIWYTQEVRAFISRTLLLEWNVSAGCYKHNGRWWTRCSAQIWTEVSDFLRVGNALKDMCKRIVDAHERGDVGFCSGDPEVEVLDV</sequence>
<dbReference type="GeneID" id="19201584"/>
<gene>
    <name evidence="4" type="ORF">CONPUDRAFT_140832</name>
</gene>
<dbReference type="InterPro" id="IPR015422">
    <property type="entry name" value="PyrdxlP-dep_Trfase_small"/>
</dbReference>
<dbReference type="OMA" id="DDHRANG"/>
<dbReference type="Pfam" id="PF00266">
    <property type="entry name" value="Aminotran_5"/>
    <property type="match status" value="1"/>
</dbReference>
<evidence type="ECO:0000256" key="2">
    <source>
        <dbReference type="SAM" id="MobiDB-lite"/>
    </source>
</evidence>
<evidence type="ECO:0000313" key="5">
    <source>
        <dbReference type="Proteomes" id="UP000053558"/>
    </source>
</evidence>
<evidence type="ECO:0000259" key="3">
    <source>
        <dbReference type="Pfam" id="PF00266"/>
    </source>
</evidence>